<keyword evidence="3" id="KW-1015">Disulfide bond</keyword>
<dbReference type="GO" id="GO:0005886">
    <property type="term" value="C:plasma membrane"/>
    <property type="evidence" value="ECO:0007669"/>
    <property type="project" value="TreeGrafter"/>
</dbReference>
<keyword evidence="2 7" id="KW-0472">Membrane</keyword>
<keyword evidence="7" id="KW-0812">Transmembrane</keyword>
<evidence type="ECO:0000256" key="1">
    <source>
        <dbReference type="ARBA" id="ARBA00004479"/>
    </source>
</evidence>
<dbReference type="PANTHER" id="PTHR11640">
    <property type="entry name" value="NEPHRIN"/>
    <property type="match status" value="1"/>
</dbReference>
<evidence type="ECO:0000256" key="3">
    <source>
        <dbReference type="ARBA" id="ARBA00023157"/>
    </source>
</evidence>
<keyword evidence="4" id="KW-0325">Glycoprotein</keyword>
<evidence type="ECO:0000256" key="5">
    <source>
        <dbReference type="ARBA" id="ARBA00023319"/>
    </source>
</evidence>
<dbReference type="InterPro" id="IPR003599">
    <property type="entry name" value="Ig_sub"/>
</dbReference>
<evidence type="ECO:0000256" key="7">
    <source>
        <dbReference type="SAM" id="Phobius"/>
    </source>
</evidence>
<feature type="coiled-coil region" evidence="6">
    <location>
        <begin position="7"/>
        <end position="34"/>
    </location>
</feature>
<accession>A0A2G8JDW0</accession>
<dbReference type="InterPro" id="IPR036179">
    <property type="entry name" value="Ig-like_dom_sf"/>
</dbReference>
<dbReference type="InterPro" id="IPR007110">
    <property type="entry name" value="Ig-like_dom"/>
</dbReference>
<dbReference type="SMART" id="SM00409">
    <property type="entry name" value="IG"/>
    <property type="match status" value="2"/>
</dbReference>
<dbReference type="Proteomes" id="UP000230750">
    <property type="component" value="Unassembled WGS sequence"/>
</dbReference>
<feature type="transmembrane region" description="Helical" evidence="7">
    <location>
        <begin position="513"/>
        <end position="533"/>
    </location>
</feature>
<dbReference type="SUPFAM" id="SSF48726">
    <property type="entry name" value="Immunoglobulin"/>
    <property type="match status" value="1"/>
</dbReference>
<dbReference type="OrthoDB" id="10055806at2759"/>
<dbReference type="PANTHER" id="PTHR11640:SF31">
    <property type="entry name" value="IRREGULAR CHIASM C-ROUGHEST PROTEIN-RELATED"/>
    <property type="match status" value="1"/>
</dbReference>
<dbReference type="InterPro" id="IPR051275">
    <property type="entry name" value="Cell_adhesion_signaling"/>
</dbReference>
<sequence length="549" mass="60450">MYLFNFFIQLEENQKRLEESTRQLEETRNGLRQSRVLFLALLMMQLVGLCCGATGNTDCFTTQSILLGSQGIIRCRLFENSTRFFWYDTNIEGGDTLLIKLENGRINGIGYTSGEFNIDSDGALIINSVTVQHERVFHFESVSANLIRSTNDITVIVYVEPIETVPVITECLGKSDCIMKGNLDGVVSCVHHNTRPAATISWFMRNGTHDIPLNSATSQTLSADLITFSVTSEMAIGEIPLLANMQSLVLLVCKSHNPYSVVQESNSKVLIDLSQNDPFEKQPDPVYAIQNQDLVIECPLPIAAEVSIVMWMAKSLEAKNSGYLLYSAYGVVPSVETDEQYSLNKSGNLVISQVGLQHEGLYACVKSTHNITKSFLQRVEVIVQPTPPTVLVEGCNLFETCSFHITETKTITCKVNGVHPEVELKIKVMSTNLAVINTKVLTYEDEGLFYTSIHGDVILVDASCQVNGTIVCQAVGPAANVFKSDALISISSNGVKCPQSSAAPFPACKEVQISVWLIIVLTMVVTMFCVFPAQKVIWKCFAKPNGHSN</sequence>
<keyword evidence="10" id="KW-1185">Reference proteome</keyword>
<keyword evidence="5" id="KW-0393">Immunoglobulin domain</keyword>
<evidence type="ECO:0000256" key="4">
    <source>
        <dbReference type="ARBA" id="ARBA00023180"/>
    </source>
</evidence>
<evidence type="ECO:0000313" key="9">
    <source>
        <dbReference type="EMBL" id="PIK33930.1"/>
    </source>
</evidence>
<dbReference type="EMBL" id="MRZV01002347">
    <property type="protein sequence ID" value="PIK33930.1"/>
    <property type="molecule type" value="Genomic_DNA"/>
</dbReference>
<keyword evidence="6" id="KW-0175">Coiled coil</keyword>
<dbReference type="AlphaFoldDB" id="A0A2G8JDW0"/>
<proteinExistence type="predicted"/>
<dbReference type="PROSITE" id="PS50835">
    <property type="entry name" value="IG_LIKE"/>
    <property type="match status" value="1"/>
</dbReference>
<dbReference type="GO" id="GO:0098609">
    <property type="term" value="P:cell-cell adhesion"/>
    <property type="evidence" value="ECO:0007669"/>
    <property type="project" value="TreeGrafter"/>
</dbReference>
<protein>
    <recommendedName>
        <fullName evidence="8">Ig-like domain-containing protein</fullName>
    </recommendedName>
</protein>
<keyword evidence="7" id="KW-1133">Transmembrane helix</keyword>
<feature type="non-terminal residue" evidence="9">
    <location>
        <position position="549"/>
    </location>
</feature>
<organism evidence="9 10">
    <name type="scientific">Stichopus japonicus</name>
    <name type="common">Sea cucumber</name>
    <dbReference type="NCBI Taxonomy" id="307972"/>
    <lineage>
        <taxon>Eukaryota</taxon>
        <taxon>Metazoa</taxon>
        <taxon>Echinodermata</taxon>
        <taxon>Eleutherozoa</taxon>
        <taxon>Echinozoa</taxon>
        <taxon>Holothuroidea</taxon>
        <taxon>Aspidochirotacea</taxon>
        <taxon>Aspidochirotida</taxon>
        <taxon>Stichopodidae</taxon>
        <taxon>Apostichopus</taxon>
    </lineage>
</organism>
<comment type="caution">
    <text evidence="9">The sequence shown here is derived from an EMBL/GenBank/DDBJ whole genome shotgun (WGS) entry which is preliminary data.</text>
</comment>
<comment type="subcellular location">
    <subcellularLocation>
        <location evidence="1">Membrane</location>
        <topology evidence="1">Single-pass type I membrane protein</topology>
    </subcellularLocation>
</comment>
<dbReference type="Gene3D" id="2.60.40.10">
    <property type="entry name" value="Immunoglobulins"/>
    <property type="match status" value="1"/>
</dbReference>
<evidence type="ECO:0000313" key="10">
    <source>
        <dbReference type="Proteomes" id="UP000230750"/>
    </source>
</evidence>
<reference evidence="9 10" key="1">
    <citation type="journal article" date="2017" name="PLoS Biol.">
        <title>The sea cucumber genome provides insights into morphological evolution and visceral regeneration.</title>
        <authorList>
            <person name="Zhang X."/>
            <person name="Sun L."/>
            <person name="Yuan J."/>
            <person name="Sun Y."/>
            <person name="Gao Y."/>
            <person name="Zhang L."/>
            <person name="Li S."/>
            <person name="Dai H."/>
            <person name="Hamel J.F."/>
            <person name="Liu C."/>
            <person name="Yu Y."/>
            <person name="Liu S."/>
            <person name="Lin W."/>
            <person name="Guo K."/>
            <person name="Jin S."/>
            <person name="Xu P."/>
            <person name="Storey K.B."/>
            <person name="Huan P."/>
            <person name="Zhang T."/>
            <person name="Zhou Y."/>
            <person name="Zhang J."/>
            <person name="Lin C."/>
            <person name="Li X."/>
            <person name="Xing L."/>
            <person name="Huo D."/>
            <person name="Sun M."/>
            <person name="Wang L."/>
            <person name="Mercier A."/>
            <person name="Li F."/>
            <person name="Yang H."/>
            <person name="Xiang J."/>
        </authorList>
    </citation>
    <scope>NUCLEOTIDE SEQUENCE [LARGE SCALE GENOMIC DNA]</scope>
    <source>
        <strain evidence="9">Shaxun</strain>
        <tissue evidence="9">Muscle</tissue>
    </source>
</reference>
<feature type="domain" description="Ig-like" evidence="8">
    <location>
        <begin position="166"/>
        <end position="271"/>
    </location>
</feature>
<dbReference type="InterPro" id="IPR013783">
    <property type="entry name" value="Ig-like_fold"/>
</dbReference>
<name>A0A2G8JDW0_STIJA</name>
<evidence type="ECO:0000259" key="8">
    <source>
        <dbReference type="PROSITE" id="PS50835"/>
    </source>
</evidence>
<dbReference type="GO" id="GO:0005911">
    <property type="term" value="C:cell-cell junction"/>
    <property type="evidence" value="ECO:0007669"/>
    <property type="project" value="TreeGrafter"/>
</dbReference>
<evidence type="ECO:0000256" key="2">
    <source>
        <dbReference type="ARBA" id="ARBA00023136"/>
    </source>
</evidence>
<dbReference type="GO" id="GO:0050839">
    <property type="term" value="F:cell adhesion molecule binding"/>
    <property type="evidence" value="ECO:0007669"/>
    <property type="project" value="TreeGrafter"/>
</dbReference>
<evidence type="ECO:0000256" key="6">
    <source>
        <dbReference type="SAM" id="Coils"/>
    </source>
</evidence>
<gene>
    <name evidence="9" type="ORF">BSL78_29249</name>
</gene>